<comment type="caution">
    <text evidence="2">The sequence shown here is derived from an EMBL/GenBank/DDBJ whole genome shotgun (WGS) entry which is preliminary data.</text>
</comment>
<gene>
    <name evidence="2" type="ORF">ACFO3S_18860</name>
</gene>
<organism evidence="2 3">
    <name type="scientific">Cohnella hongkongensis</name>
    <dbReference type="NCBI Taxonomy" id="178337"/>
    <lineage>
        <taxon>Bacteria</taxon>
        <taxon>Bacillati</taxon>
        <taxon>Bacillota</taxon>
        <taxon>Bacilli</taxon>
        <taxon>Bacillales</taxon>
        <taxon>Paenibacillaceae</taxon>
        <taxon>Cohnella</taxon>
    </lineage>
</organism>
<feature type="transmembrane region" description="Helical" evidence="1">
    <location>
        <begin position="316"/>
        <end position="332"/>
    </location>
</feature>
<dbReference type="Proteomes" id="UP001596028">
    <property type="component" value="Unassembled WGS sequence"/>
</dbReference>
<accession>A0ABV9FGI8</accession>
<keyword evidence="3" id="KW-1185">Reference proteome</keyword>
<evidence type="ECO:0000313" key="3">
    <source>
        <dbReference type="Proteomes" id="UP001596028"/>
    </source>
</evidence>
<name>A0ABV9FGI8_9BACL</name>
<protein>
    <recommendedName>
        <fullName evidence="4">DUF916 domain-containing protein</fullName>
    </recommendedName>
</protein>
<dbReference type="RefSeq" id="WP_378099280.1">
    <property type="nucleotide sequence ID" value="NZ_JBHSEP010000015.1"/>
</dbReference>
<evidence type="ECO:0008006" key="4">
    <source>
        <dbReference type="Google" id="ProtNLM"/>
    </source>
</evidence>
<sequence>MWIRLLLLATFFWVGTGFSAPAKGQQLIVSGDPERIHPQLGAYVEEIVPGEEREYAVEVSNPTEKDITALLYMADAIPALGGGKDFTLPNDPDLSSAAWYTTPDRPITVRAGETERFTVNMRIPDSVQPGQYVSVIGVYDDQDHTVEVSDDTQARFVTRVVRKTGLQVVLNYKLDEAKPPQAVPHGAVYAKENEKAFLSILLMNEGGSLSKPEMTVEVKRQDEDKPVLELKTRFDSIYAGTVAQYRAELSRPLAPGAYLAEVITNVNGQMEQKVLPFEVAGEEERTRWGTASSGEVIQVAEDGSPLPAPWLGLHRIYLYAGLLLLIVIVTWRRKRADKRRAREPR</sequence>
<reference evidence="3" key="1">
    <citation type="journal article" date="2019" name="Int. J. Syst. Evol. Microbiol.">
        <title>The Global Catalogue of Microorganisms (GCM) 10K type strain sequencing project: providing services to taxonomists for standard genome sequencing and annotation.</title>
        <authorList>
            <consortium name="The Broad Institute Genomics Platform"/>
            <consortium name="The Broad Institute Genome Sequencing Center for Infectious Disease"/>
            <person name="Wu L."/>
            <person name="Ma J."/>
        </authorList>
    </citation>
    <scope>NUCLEOTIDE SEQUENCE [LARGE SCALE GENOMIC DNA]</scope>
    <source>
        <strain evidence="3">CCUG 49571</strain>
    </source>
</reference>
<dbReference type="EMBL" id="JBHSEP010000015">
    <property type="protein sequence ID" value="MFC4600313.1"/>
    <property type="molecule type" value="Genomic_DNA"/>
</dbReference>
<keyword evidence="1" id="KW-0472">Membrane</keyword>
<evidence type="ECO:0000313" key="2">
    <source>
        <dbReference type="EMBL" id="MFC4600313.1"/>
    </source>
</evidence>
<keyword evidence="1" id="KW-1133">Transmembrane helix</keyword>
<keyword evidence="1" id="KW-0812">Transmembrane</keyword>
<proteinExistence type="predicted"/>
<evidence type="ECO:0000256" key="1">
    <source>
        <dbReference type="SAM" id="Phobius"/>
    </source>
</evidence>